<dbReference type="RefSeq" id="WP_341877549.1">
    <property type="nucleotide sequence ID" value="NZ_CP121687.1"/>
</dbReference>
<reference evidence="3 4" key="1">
    <citation type="submission" date="2023-03" db="EMBL/GenBank/DDBJ databases">
        <title>Novel Species.</title>
        <authorList>
            <person name="Ma S."/>
        </authorList>
    </citation>
    <scope>NUCLEOTIDE SEQUENCE [LARGE SCALE GENOMIC DNA]</scope>
    <source>
        <strain evidence="3 4">LIND6LT2</strain>
    </source>
</reference>
<sequence>MTGKIKISLFEMMLTLSTVIDFMSVEMNHHQLRVAYIAYRIGVEMGLSEEQLVDMIMASLIHDIGALSLQERIETFHFEVKNPHRHTEIGYKLVRQFEPLKKVAKIIRYHHENWSGWAESGSSIIPIESYIIHLADRVEILIRKDEEILGQKDRILSKVLNSTKTKFLPQALEALKAVAEKEHFWLEAVSEYIKPILSKAVTYPAIELTLNDFDNMAKLFGQVIDFRSRFTATHSSGVAITSEMLGRLLGLKEETCKLLHTAGYLHDLGKLVIPIEILEKPGKLSKEEFNVIKSHSFYTYYILETFESLEDVRTWAAFHHERLNGGGYPFHINEDKISFEARIVGVADVFTALTEDRPYRQGMEKNDVLSILDEMGKKNELDHRIIACLAEHYDEINEVRSTAQKKALKRYKDFFYTDY</sequence>
<keyword evidence="4" id="KW-1185">Reference proteome</keyword>
<name>A0ABZ2Y7K0_9FIRM</name>
<dbReference type="Pfam" id="PF13487">
    <property type="entry name" value="HD_5"/>
    <property type="match status" value="1"/>
</dbReference>
<dbReference type="PANTHER" id="PTHR43155:SF1">
    <property type="entry name" value="3'3'-CGAMP-SPECIFIC PHOSPHODIESTERASE 1"/>
    <property type="match status" value="1"/>
</dbReference>
<dbReference type="PROSITE" id="PS51832">
    <property type="entry name" value="HD_GYP"/>
    <property type="match status" value="1"/>
</dbReference>
<dbReference type="Gene3D" id="1.10.3210.10">
    <property type="entry name" value="Hypothetical protein af1432"/>
    <property type="match status" value="2"/>
</dbReference>
<dbReference type="InterPro" id="IPR003607">
    <property type="entry name" value="HD/PDEase_dom"/>
</dbReference>
<gene>
    <name evidence="3" type="ORF">QBE51_03400</name>
</gene>
<dbReference type="Proteomes" id="UP001486565">
    <property type="component" value="Chromosome"/>
</dbReference>
<dbReference type="InterPro" id="IPR006674">
    <property type="entry name" value="HD_domain"/>
</dbReference>
<dbReference type="EMBL" id="CP121687">
    <property type="protein sequence ID" value="WZL70586.1"/>
    <property type="molecule type" value="Genomic_DNA"/>
</dbReference>
<proteinExistence type="predicted"/>
<dbReference type="InterPro" id="IPR006675">
    <property type="entry name" value="HDIG_dom"/>
</dbReference>
<evidence type="ECO:0000313" key="4">
    <source>
        <dbReference type="Proteomes" id="UP001486565"/>
    </source>
</evidence>
<dbReference type="Pfam" id="PF01966">
    <property type="entry name" value="HD"/>
    <property type="match status" value="1"/>
</dbReference>
<dbReference type="PROSITE" id="PS51831">
    <property type="entry name" value="HD"/>
    <property type="match status" value="1"/>
</dbReference>
<feature type="domain" description="HD" evidence="1">
    <location>
        <begin position="27"/>
        <end position="141"/>
    </location>
</feature>
<dbReference type="CDD" id="cd00077">
    <property type="entry name" value="HDc"/>
    <property type="match status" value="2"/>
</dbReference>
<protein>
    <submittedName>
        <fullName evidence="3">HD domain-containing protein</fullName>
    </submittedName>
</protein>
<evidence type="ECO:0000259" key="1">
    <source>
        <dbReference type="PROSITE" id="PS51831"/>
    </source>
</evidence>
<evidence type="ECO:0000259" key="2">
    <source>
        <dbReference type="PROSITE" id="PS51832"/>
    </source>
</evidence>
<organism evidence="3 4">
    <name type="scientific">Defluviitalea saccharophila</name>
    <dbReference type="NCBI Taxonomy" id="879970"/>
    <lineage>
        <taxon>Bacteria</taxon>
        <taxon>Bacillati</taxon>
        <taxon>Bacillota</taxon>
        <taxon>Clostridia</taxon>
        <taxon>Lachnospirales</taxon>
        <taxon>Defluviitaleaceae</taxon>
        <taxon>Defluviitalea</taxon>
    </lineage>
</organism>
<dbReference type="InterPro" id="IPR037522">
    <property type="entry name" value="HD_GYP_dom"/>
</dbReference>
<dbReference type="SUPFAM" id="SSF109604">
    <property type="entry name" value="HD-domain/PDEase-like"/>
    <property type="match status" value="2"/>
</dbReference>
<accession>A0ABZ2Y7K0</accession>
<dbReference type="NCBIfam" id="TIGR00277">
    <property type="entry name" value="HDIG"/>
    <property type="match status" value="1"/>
</dbReference>
<dbReference type="SMART" id="SM00471">
    <property type="entry name" value="HDc"/>
    <property type="match status" value="2"/>
</dbReference>
<dbReference type="PANTHER" id="PTHR43155">
    <property type="entry name" value="CYCLIC DI-GMP PHOSPHODIESTERASE PA4108-RELATED"/>
    <property type="match status" value="1"/>
</dbReference>
<evidence type="ECO:0000313" key="3">
    <source>
        <dbReference type="EMBL" id="WZL70586.1"/>
    </source>
</evidence>
<feature type="domain" description="HD-GYP" evidence="2">
    <location>
        <begin position="209"/>
        <end position="405"/>
    </location>
</feature>